<reference evidence="3 4" key="1">
    <citation type="journal article" date="2007" name="Proc. Natl. Acad. Sci. U.S.A.">
        <title>Characterization of a marine gammaproteobacterium capable of aerobic anoxygenic photosynthesis.</title>
        <authorList>
            <person name="Fuchs B.M."/>
            <person name="Spring S."/>
            <person name="Teeling H."/>
            <person name="Quast C."/>
            <person name="Wulf J."/>
            <person name="Schattenhofer M."/>
            <person name="Yan S."/>
            <person name="Ferriera S."/>
            <person name="Johnson J."/>
            <person name="Glockner F.O."/>
            <person name="Amann R."/>
        </authorList>
    </citation>
    <scope>NUCLEOTIDE SEQUENCE [LARGE SCALE GENOMIC DNA]</scope>
    <source>
        <strain evidence="3">KT71</strain>
    </source>
</reference>
<evidence type="ECO:0000256" key="1">
    <source>
        <dbReference type="SAM" id="MobiDB-lite"/>
    </source>
</evidence>
<comment type="caution">
    <text evidence="3">The sequence shown here is derived from an EMBL/GenBank/DDBJ whole genome shotgun (WGS) entry which is preliminary data.</text>
</comment>
<organism evidence="3 4">
    <name type="scientific">Congregibacter litoralis KT71</name>
    <dbReference type="NCBI Taxonomy" id="314285"/>
    <lineage>
        <taxon>Bacteria</taxon>
        <taxon>Pseudomonadati</taxon>
        <taxon>Pseudomonadota</taxon>
        <taxon>Gammaproteobacteria</taxon>
        <taxon>Cellvibrionales</taxon>
        <taxon>Halieaceae</taxon>
        <taxon>Congregibacter</taxon>
    </lineage>
</organism>
<sequence>MDTPLIIIVAGATFVFFGLLTYKAWWFIRKVQNAPEGTDPSRAHGVEEAPSPREAQGEPEPDPPRQ</sequence>
<gene>
    <name evidence="3" type="ORF">KT71_03297</name>
</gene>
<feature type="transmembrane region" description="Helical" evidence="2">
    <location>
        <begin position="6"/>
        <end position="25"/>
    </location>
</feature>
<dbReference type="EMBL" id="AAOA02000002">
    <property type="protein sequence ID" value="EAQ98240.1"/>
    <property type="molecule type" value="Genomic_DNA"/>
</dbReference>
<keyword evidence="2" id="KW-1133">Transmembrane helix</keyword>
<feature type="compositionally biased region" description="Acidic residues" evidence="1">
    <location>
        <begin position="57"/>
        <end position="66"/>
    </location>
</feature>
<evidence type="ECO:0000313" key="4">
    <source>
        <dbReference type="Proteomes" id="UP000019205"/>
    </source>
</evidence>
<evidence type="ECO:0000313" key="3">
    <source>
        <dbReference type="EMBL" id="EAQ98240.1"/>
    </source>
</evidence>
<accession>A4A7H1</accession>
<name>A4A7H1_9GAMM</name>
<keyword evidence="2" id="KW-0472">Membrane</keyword>
<dbReference type="HOGENOM" id="CLU_2915904_0_0_6"/>
<keyword evidence="4" id="KW-1185">Reference proteome</keyword>
<keyword evidence="2" id="KW-0812">Transmembrane</keyword>
<evidence type="ECO:0000256" key="2">
    <source>
        <dbReference type="SAM" id="Phobius"/>
    </source>
</evidence>
<protein>
    <submittedName>
        <fullName evidence="3">Uncharacterized protein</fullName>
    </submittedName>
</protein>
<dbReference type="Proteomes" id="UP000019205">
    <property type="component" value="Chromosome"/>
</dbReference>
<proteinExistence type="predicted"/>
<reference evidence="3 4" key="2">
    <citation type="journal article" date="2009" name="PLoS ONE">
        <title>The photosynthetic apparatus and its regulation in the aerobic gammaproteobacterium Congregibacter litoralis gen. nov., sp. nov.</title>
        <authorList>
            <person name="Spring S."/>
            <person name="Lunsdorf H."/>
            <person name="Fuchs B.M."/>
            <person name="Tindall B.J."/>
        </authorList>
    </citation>
    <scope>NUCLEOTIDE SEQUENCE [LARGE SCALE GENOMIC DNA]</scope>
    <source>
        <strain evidence="3">KT71</strain>
    </source>
</reference>
<feature type="compositionally biased region" description="Basic and acidic residues" evidence="1">
    <location>
        <begin position="39"/>
        <end position="51"/>
    </location>
</feature>
<dbReference type="AlphaFoldDB" id="A4A7H1"/>
<feature type="region of interest" description="Disordered" evidence="1">
    <location>
        <begin position="34"/>
        <end position="66"/>
    </location>
</feature>